<proteinExistence type="predicted"/>
<dbReference type="RefSeq" id="WP_078711094.1">
    <property type="nucleotide sequence ID" value="NZ_FUWY01000001.1"/>
</dbReference>
<organism evidence="2 3">
    <name type="scientific">Anaerorhabdus furcosa</name>
    <dbReference type="NCBI Taxonomy" id="118967"/>
    <lineage>
        <taxon>Bacteria</taxon>
        <taxon>Bacillati</taxon>
        <taxon>Bacillota</taxon>
        <taxon>Erysipelotrichia</taxon>
        <taxon>Erysipelotrichales</taxon>
        <taxon>Erysipelotrichaceae</taxon>
        <taxon>Anaerorhabdus</taxon>
    </lineage>
</organism>
<dbReference type="AlphaFoldDB" id="A0A1T4KS41"/>
<reference evidence="3" key="1">
    <citation type="submission" date="2017-02" db="EMBL/GenBank/DDBJ databases">
        <authorList>
            <person name="Varghese N."/>
            <person name="Submissions S."/>
        </authorList>
    </citation>
    <scope>NUCLEOTIDE SEQUENCE [LARGE SCALE GENOMIC DNA]</scope>
    <source>
        <strain evidence="3">ATCC 25662</strain>
    </source>
</reference>
<evidence type="ECO:0000256" key="1">
    <source>
        <dbReference type="SAM" id="Phobius"/>
    </source>
</evidence>
<gene>
    <name evidence="2" type="ORF">SAMN02745191_0673</name>
</gene>
<sequence>MEFISLALNIIMLGLIVFFSISFVFLIKRNKKNKKIVDCITSFDEEKIFFEKLEDYLKTTTDPEFYMKGIVLNLWGSVFYRHDDEILPLLDKVQCFPLVDNRGPFKRDTAQLNEDSLYYLCLACVNALYGRKDIEKIEKFKEKINENCEYLKDTMVYHVSQHAFKLYEGKEDLGEQFFKDILDGDYSGYKYAKQLIGMYKDLCQAYLVKIYSVQNRKDDFDLIKEDVQRFYDTKLGKRYLTELGINLEWLNHTEKDN</sequence>
<dbReference type="Proteomes" id="UP000243297">
    <property type="component" value="Unassembled WGS sequence"/>
</dbReference>
<evidence type="ECO:0000313" key="2">
    <source>
        <dbReference type="EMBL" id="SJZ45147.1"/>
    </source>
</evidence>
<feature type="transmembrane region" description="Helical" evidence="1">
    <location>
        <begin position="6"/>
        <end position="27"/>
    </location>
</feature>
<keyword evidence="3" id="KW-1185">Reference proteome</keyword>
<name>A0A1T4KS41_9FIRM</name>
<protein>
    <submittedName>
        <fullName evidence="2">Uncharacterized protein</fullName>
    </submittedName>
</protein>
<dbReference type="STRING" id="118967.SAMN02745191_0673"/>
<evidence type="ECO:0000313" key="3">
    <source>
        <dbReference type="Proteomes" id="UP000243297"/>
    </source>
</evidence>
<keyword evidence="1" id="KW-0472">Membrane</keyword>
<accession>A0A1T4KS41</accession>
<dbReference type="EMBL" id="FUWY01000001">
    <property type="protein sequence ID" value="SJZ45147.1"/>
    <property type="molecule type" value="Genomic_DNA"/>
</dbReference>
<keyword evidence="1" id="KW-0812">Transmembrane</keyword>
<keyword evidence="1" id="KW-1133">Transmembrane helix</keyword>